<feature type="transmembrane region" description="Helical" evidence="1">
    <location>
        <begin position="237"/>
        <end position="257"/>
    </location>
</feature>
<dbReference type="EMBL" id="CH940652">
    <property type="protein sequence ID" value="EDW59529.2"/>
    <property type="molecule type" value="Genomic_DNA"/>
</dbReference>
<dbReference type="STRING" id="7244.B4M4G8"/>
<keyword evidence="1" id="KW-0472">Membrane</keyword>
<reference evidence="3 4" key="1">
    <citation type="journal article" date="2007" name="Nature">
        <title>Evolution of genes and genomes on the Drosophila phylogeny.</title>
        <authorList>
            <consortium name="Drosophila 12 Genomes Consortium"/>
            <person name="Clark A.G."/>
            <person name="Eisen M.B."/>
            <person name="Smith D.R."/>
            <person name="Bergman C.M."/>
            <person name="Oliver B."/>
            <person name="Markow T.A."/>
            <person name="Kaufman T.C."/>
            <person name="Kellis M."/>
            <person name="Gelbart W."/>
            <person name="Iyer V.N."/>
            <person name="Pollard D.A."/>
            <person name="Sackton T.B."/>
            <person name="Larracuente A.M."/>
            <person name="Singh N.D."/>
            <person name="Abad J.P."/>
            <person name="Abt D.N."/>
            <person name="Adryan B."/>
            <person name="Aguade M."/>
            <person name="Akashi H."/>
            <person name="Anderson W.W."/>
            <person name="Aquadro C.F."/>
            <person name="Ardell D.H."/>
            <person name="Arguello R."/>
            <person name="Artieri C.G."/>
            <person name="Barbash D.A."/>
            <person name="Barker D."/>
            <person name="Barsanti P."/>
            <person name="Batterham P."/>
            <person name="Batzoglou S."/>
            <person name="Begun D."/>
            <person name="Bhutkar A."/>
            <person name="Blanco E."/>
            <person name="Bosak S.A."/>
            <person name="Bradley R.K."/>
            <person name="Brand A.D."/>
            <person name="Brent M.R."/>
            <person name="Brooks A.N."/>
            <person name="Brown R.H."/>
            <person name="Butlin R.K."/>
            <person name="Caggese C."/>
            <person name="Calvi B.R."/>
            <person name="Bernardo de Carvalho A."/>
            <person name="Caspi A."/>
            <person name="Castrezana S."/>
            <person name="Celniker S.E."/>
            <person name="Chang J.L."/>
            <person name="Chapple C."/>
            <person name="Chatterji S."/>
            <person name="Chinwalla A."/>
            <person name="Civetta A."/>
            <person name="Clifton S.W."/>
            <person name="Comeron J.M."/>
            <person name="Costello J.C."/>
            <person name="Coyne J.A."/>
            <person name="Daub J."/>
            <person name="David R.G."/>
            <person name="Delcher A.L."/>
            <person name="Delehaunty K."/>
            <person name="Do C.B."/>
            <person name="Ebling H."/>
            <person name="Edwards K."/>
            <person name="Eickbush T."/>
            <person name="Evans J.D."/>
            <person name="Filipski A."/>
            <person name="Findeiss S."/>
            <person name="Freyhult E."/>
            <person name="Fulton L."/>
            <person name="Fulton R."/>
            <person name="Garcia A.C."/>
            <person name="Gardiner A."/>
            <person name="Garfield D.A."/>
            <person name="Garvin B.E."/>
            <person name="Gibson G."/>
            <person name="Gilbert D."/>
            <person name="Gnerre S."/>
            <person name="Godfrey J."/>
            <person name="Good R."/>
            <person name="Gotea V."/>
            <person name="Gravely B."/>
            <person name="Greenberg A.J."/>
            <person name="Griffiths-Jones S."/>
            <person name="Gross S."/>
            <person name="Guigo R."/>
            <person name="Gustafson E.A."/>
            <person name="Haerty W."/>
            <person name="Hahn M.W."/>
            <person name="Halligan D.L."/>
            <person name="Halpern A.L."/>
            <person name="Halter G.M."/>
            <person name="Han M.V."/>
            <person name="Heger A."/>
            <person name="Hillier L."/>
            <person name="Hinrichs A.S."/>
            <person name="Holmes I."/>
            <person name="Hoskins R.A."/>
            <person name="Hubisz M.J."/>
            <person name="Hultmark D."/>
            <person name="Huntley M.A."/>
            <person name="Jaffe D.B."/>
            <person name="Jagadeeshan S."/>
            <person name="Jeck W.R."/>
            <person name="Johnson J."/>
            <person name="Jones C.D."/>
            <person name="Jordan W.C."/>
            <person name="Karpen G.H."/>
            <person name="Kataoka E."/>
            <person name="Keightley P.D."/>
            <person name="Kheradpour P."/>
            <person name="Kirkness E.F."/>
            <person name="Koerich L.B."/>
            <person name="Kristiansen K."/>
            <person name="Kudrna D."/>
            <person name="Kulathinal R.J."/>
            <person name="Kumar S."/>
            <person name="Kwok R."/>
            <person name="Lander E."/>
            <person name="Langley C.H."/>
            <person name="Lapoint R."/>
            <person name="Lazzaro B.P."/>
            <person name="Lee S.J."/>
            <person name="Levesque L."/>
            <person name="Li R."/>
            <person name="Lin C.F."/>
            <person name="Lin M.F."/>
            <person name="Lindblad-Toh K."/>
            <person name="Llopart A."/>
            <person name="Long M."/>
            <person name="Low L."/>
            <person name="Lozovsky E."/>
            <person name="Lu J."/>
            <person name="Luo M."/>
            <person name="Machado C.A."/>
            <person name="Makalowski W."/>
            <person name="Marzo M."/>
            <person name="Matsuda M."/>
            <person name="Matzkin L."/>
            <person name="McAllister B."/>
            <person name="McBride C.S."/>
            <person name="McKernan B."/>
            <person name="McKernan K."/>
            <person name="Mendez-Lago M."/>
            <person name="Minx P."/>
            <person name="Mollenhauer M.U."/>
            <person name="Montooth K."/>
            <person name="Mount S.M."/>
            <person name="Mu X."/>
            <person name="Myers E."/>
            <person name="Negre B."/>
            <person name="Newfeld S."/>
            <person name="Nielsen R."/>
            <person name="Noor M.A."/>
            <person name="O'Grady P."/>
            <person name="Pachter L."/>
            <person name="Papaceit M."/>
            <person name="Parisi M.J."/>
            <person name="Parisi M."/>
            <person name="Parts L."/>
            <person name="Pedersen J.S."/>
            <person name="Pesole G."/>
            <person name="Phillippy A.M."/>
            <person name="Ponting C.P."/>
            <person name="Pop M."/>
            <person name="Porcelli D."/>
            <person name="Powell J.R."/>
            <person name="Prohaska S."/>
            <person name="Pruitt K."/>
            <person name="Puig M."/>
            <person name="Quesneville H."/>
            <person name="Ram K.R."/>
            <person name="Rand D."/>
            <person name="Rasmussen M.D."/>
            <person name="Reed L.K."/>
            <person name="Reenan R."/>
            <person name="Reily A."/>
            <person name="Remington K.A."/>
            <person name="Rieger T.T."/>
            <person name="Ritchie M.G."/>
            <person name="Robin C."/>
            <person name="Rogers Y.H."/>
            <person name="Rohde C."/>
            <person name="Rozas J."/>
            <person name="Rubenfield M.J."/>
            <person name="Ruiz A."/>
            <person name="Russo S."/>
            <person name="Salzberg S.L."/>
            <person name="Sanchez-Gracia A."/>
            <person name="Saranga D.J."/>
            <person name="Sato H."/>
            <person name="Schaeffer S.W."/>
            <person name="Schatz M.C."/>
            <person name="Schlenke T."/>
            <person name="Schwartz R."/>
            <person name="Segarra C."/>
            <person name="Singh R.S."/>
            <person name="Sirot L."/>
            <person name="Sirota M."/>
            <person name="Sisneros N.B."/>
            <person name="Smith C.D."/>
            <person name="Smith T.F."/>
            <person name="Spieth J."/>
            <person name="Stage D.E."/>
            <person name="Stark A."/>
            <person name="Stephan W."/>
            <person name="Strausberg R.L."/>
            <person name="Strempel S."/>
            <person name="Sturgill D."/>
            <person name="Sutton G."/>
            <person name="Sutton G.G."/>
            <person name="Tao W."/>
            <person name="Teichmann S."/>
            <person name="Tobari Y.N."/>
            <person name="Tomimura Y."/>
            <person name="Tsolas J.M."/>
            <person name="Valente V.L."/>
            <person name="Venter E."/>
            <person name="Venter J.C."/>
            <person name="Vicario S."/>
            <person name="Vieira F.G."/>
            <person name="Vilella A.J."/>
            <person name="Villasante A."/>
            <person name="Walenz B."/>
            <person name="Wang J."/>
            <person name="Wasserman M."/>
            <person name="Watts T."/>
            <person name="Wilson D."/>
            <person name="Wilson R.K."/>
            <person name="Wing R.A."/>
            <person name="Wolfner M.F."/>
            <person name="Wong A."/>
            <person name="Wong G.K."/>
            <person name="Wu C.I."/>
            <person name="Wu G."/>
            <person name="Yamamoto D."/>
            <person name="Yang H.P."/>
            <person name="Yang S.P."/>
            <person name="Yorke J.A."/>
            <person name="Yoshida K."/>
            <person name="Zdobnov E."/>
            <person name="Zhang P."/>
            <person name="Zhang Y."/>
            <person name="Zimin A.V."/>
            <person name="Baldwin J."/>
            <person name="Abdouelleil A."/>
            <person name="Abdulkadir J."/>
            <person name="Abebe A."/>
            <person name="Abera B."/>
            <person name="Abreu J."/>
            <person name="Acer S.C."/>
            <person name="Aftuck L."/>
            <person name="Alexander A."/>
            <person name="An P."/>
            <person name="Anderson E."/>
            <person name="Anderson S."/>
            <person name="Arachi H."/>
            <person name="Azer M."/>
            <person name="Bachantsang P."/>
            <person name="Barry A."/>
            <person name="Bayul T."/>
            <person name="Berlin A."/>
            <person name="Bessette D."/>
            <person name="Bloom T."/>
            <person name="Blye J."/>
            <person name="Boguslavskiy L."/>
            <person name="Bonnet C."/>
            <person name="Boukhgalter B."/>
            <person name="Bourzgui I."/>
            <person name="Brown A."/>
            <person name="Cahill P."/>
            <person name="Channer S."/>
            <person name="Cheshatsang Y."/>
            <person name="Chuda L."/>
            <person name="Citroen M."/>
            <person name="Collymore A."/>
            <person name="Cooke P."/>
            <person name="Costello M."/>
            <person name="D'Aco K."/>
            <person name="Daza R."/>
            <person name="De Haan G."/>
            <person name="DeGray S."/>
            <person name="DeMaso C."/>
            <person name="Dhargay N."/>
            <person name="Dooley K."/>
            <person name="Dooley E."/>
            <person name="Doricent M."/>
            <person name="Dorje P."/>
            <person name="Dorjee K."/>
            <person name="Dupes A."/>
            <person name="Elong R."/>
            <person name="Falk J."/>
            <person name="Farina A."/>
            <person name="Faro S."/>
            <person name="Ferguson D."/>
            <person name="Fisher S."/>
            <person name="Foley C.D."/>
            <person name="Franke A."/>
            <person name="Friedrich D."/>
            <person name="Gadbois L."/>
            <person name="Gearin G."/>
            <person name="Gearin C.R."/>
            <person name="Giannoukos G."/>
            <person name="Goode T."/>
            <person name="Graham J."/>
            <person name="Grandbois E."/>
            <person name="Grewal S."/>
            <person name="Gyaltsen K."/>
            <person name="Hafez N."/>
            <person name="Hagos B."/>
            <person name="Hall J."/>
            <person name="Henson C."/>
            <person name="Hollinger A."/>
            <person name="Honan T."/>
            <person name="Huard M.D."/>
            <person name="Hughes L."/>
            <person name="Hurhula B."/>
            <person name="Husby M.E."/>
            <person name="Kamat A."/>
            <person name="Kanga B."/>
            <person name="Kashin S."/>
            <person name="Khazanovich D."/>
            <person name="Kisner P."/>
            <person name="Lance K."/>
            <person name="Lara M."/>
            <person name="Lee W."/>
            <person name="Lennon N."/>
            <person name="Letendre F."/>
            <person name="LeVine R."/>
            <person name="Lipovsky A."/>
            <person name="Liu X."/>
            <person name="Liu J."/>
            <person name="Liu S."/>
            <person name="Lokyitsang T."/>
            <person name="Lokyitsang Y."/>
            <person name="Lubonja R."/>
            <person name="Lui A."/>
            <person name="MacDonald P."/>
            <person name="Magnisalis V."/>
            <person name="Maru K."/>
            <person name="Matthews C."/>
            <person name="McCusker W."/>
            <person name="McDonough S."/>
            <person name="Mehta T."/>
            <person name="Meldrim J."/>
            <person name="Meneus L."/>
            <person name="Mihai O."/>
            <person name="Mihalev A."/>
            <person name="Mihova T."/>
            <person name="Mittelman R."/>
            <person name="Mlenga V."/>
            <person name="Montmayeur A."/>
            <person name="Mulrain L."/>
            <person name="Navidi A."/>
            <person name="Naylor J."/>
            <person name="Negash T."/>
            <person name="Nguyen T."/>
            <person name="Nguyen N."/>
            <person name="Nicol R."/>
            <person name="Norbu C."/>
            <person name="Norbu N."/>
            <person name="Novod N."/>
            <person name="O'Neill B."/>
            <person name="Osman S."/>
            <person name="Markiewicz E."/>
            <person name="Oyono O.L."/>
            <person name="Patti C."/>
            <person name="Phunkhang P."/>
            <person name="Pierre F."/>
            <person name="Priest M."/>
            <person name="Raghuraman S."/>
            <person name="Rege F."/>
            <person name="Reyes R."/>
            <person name="Rise C."/>
            <person name="Rogov P."/>
            <person name="Ross K."/>
            <person name="Ryan E."/>
            <person name="Settipalli S."/>
            <person name="Shea T."/>
            <person name="Sherpa N."/>
            <person name="Shi L."/>
            <person name="Shih D."/>
            <person name="Sparrow T."/>
            <person name="Spaulding J."/>
            <person name="Stalker J."/>
            <person name="Stange-Thomann N."/>
            <person name="Stavropoulos S."/>
            <person name="Stone C."/>
            <person name="Strader C."/>
            <person name="Tesfaye S."/>
            <person name="Thomson T."/>
            <person name="Thoulutsang Y."/>
            <person name="Thoulutsang D."/>
            <person name="Topham K."/>
            <person name="Topping I."/>
            <person name="Tsamla T."/>
            <person name="Vassiliev H."/>
            <person name="Vo A."/>
            <person name="Wangchuk T."/>
            <person name="Wangdi T."/>
            <person name="Weiand M."/>
            <person name="Wilkinson J."/>
            <person name="Wilson A."/>
            <person name="Yadav S."/>
            <person name="Young G."/>
            <person name="Yu Q."/>
            <person name="Zembek L."/>
            <person name="Zhong D."/>
            <person name="Zimmer A."/>
            <person name="Zwirko Z."/>
            <person name="Jaffe D.B."/>
            <person name="Alvarez P."/>
            <person name="Brockman W."/>
            <person name="Butler J."/>
            <person name="Chin C."/>
            <person name="Gnerre S."/>
            <person name="Grabherr M."/>
            <person name="Kleber M."/>
            <person name="Mauceli E."/>
            <person name="MacCallum I."/>
        </authorList>
    </citation>
    <scope>NUCLEOTIDE SEQUENCE [LARGE SCALE GENOMIC DNA]</scope>
    <source>
        <strain evidence="4">Tucson 15010-1051.87</strain>
    </source>
</reference>
<accession>B4M4G8</accession>
<dbReference type="Proteomes" id="UP000008792">
    <property type="component" value="Unassembled WGS sequence"/>
</dbReference>
<dbReference type="KEGG" id="dvi:6632279"/>
<sequence length="259" mass="25684">MSRARLAKMLLIVALLIVGGQARPGRGRKRAFGVGLLGGALAGAVIGNAVAKAPGSANAAAPAPAPAPVAQVVETGVPDANGCYRQTIKEPVPGNGKLYTETVHLVCPHNTAPANPQPAMVVLPVAQAASAAHPVLAAPAPVSPAVVAAVAPVAPAVVYNHTSALNSTHLNATVTVPAAAPASAPAMVPVPAAAPAPQSSLTVVYAAPPQQQHPPPAQPGTAHVILLSKTVKKQKSAAGSINISQGLLILVVLYCLISK</sequence>
<keyword evidence="2" id="KW-0732">Signal</keyword>
<keyword evidence="1" id="KW-0812">Transmembrane</keyword>
<protein>
    <submittedName>
        <fullName evidence="3">Uncharacterized protein</fullName>
    </submittedName>
</protein>
<evidence type="ECO:0000313" key="3">
    <source>
        <dbReference type="EMBL" id="EDW59529.2"/>
    </source>
</evidence>
<keyword evidence="1" id="KW-1133">Transmembrane helix</keyword>
<dbReference type="InParanoid" id="B4M4G8"/>
<dbReference type="AlphaFoldDB" id="B4M4G8"/>
<gene>
    <name evidence="3" type="primary">Dvir\GJ10936</name>
    <name evidence="3" type="ORF">Dvir_GJ10936</name>
</gene>
<dbReference type="HOGENOM" id="CLU_1050795_0_0_1"/>
<evidence type="ECO:0000256" key="1">
    <source>
        <dbReference type="SAM" id="Phobius"/>
    </source>
</evidence>
<organism evidence="3 4">
    <name type="scientific">Drosophila virilis</name>
    <name type="common">Fruit fly</name>
    <dbReference type="NCBI Taxonomy" id="7244"/>
    <lineage>
        <taxon>Eukaryota</taxon>
        <taxon>Metazoa</taxon>
        <taxon>Ecdysozoa</taxon>
        <taxon>Arthropoda</taxon>
        <taxon>Hexapoda</taxon>
        <taxon>Insecta</taxon>
        <taxon>Pterygota</taxon>
        <taxon>Neoptera</taxon>
        <taxon>Endopterygota</taxon>
        <taxon>Diptera</taxon>
        <taxon>Brachycera</taxon>
        <taxon>Muscomorpha</taxon>
        <taxon>Ephydroidea</taxon>
        <taxon>Drosophilidae</taxon>
        <taxon>Drosophila</taxon>
    </lineage>
</organism>
<proteinExistence type="predicted"/>
<feature type="chain" id="PRO_5006457635" evidence="2">
    <location>
        <begin position="23"/>
        <end position="259"/>
    </location>
</feature>
<name>B4M4G8_DROVI</name>
<dbReference type="OrthoDB" id="8069936at2759"/>
<evidence type="ECO:0000256" key="2">
    <source>
        <dbReference type="SAM" id="SignalP"/>
    </source>
</evidence>
<dbReference type="eggNOG" id="KOG3763">
    <property type="taxonomic scope" value="Eukaryota"/>
</dbReference>
<dbReference type="FunCoup" id="B4M4G8">
    <property type="interactions" value="67"/>
</dbReference>
<evidence type="ECO:0000313" key="4">
    <source>
        <dbReference type="Proteomes" id="UP000008792"/>
    </source>
</evidence>
<feature type="signal peptide" evidence="2">
    <location>
        <begin position="1"/>
        <end position="22"/>
    </location>
</feature>
<keyword evidence="4" id="KW-1185">Reference proteome</keyword>